<dbReference type="SUPFAM" id="SSF51197">
    <property type="entry name" value="Clavaminate synthase-like"/>
    <property type="match status" value="1"/>
</dbReference>
<dbReference type="SUPFAM" id="SSF53335">
    <property type="entry name" value="S-adenosyl-L-methionine-dependent methyltransferases"/>
    <property type="match status" value="1"/>
</dbReference>
<feature type="domain" description="Methyltransferase" evidence="3">
    <location>
        <begin position="299"/>
        <end position="340"/>
    </location>
</feature>
<name>A0AAW1RP53_9CHLO</name>
<dbReference type="InterPro" id="IPR041698">
    <property type="entry name" value="Methyltransf_25"/>
</dbReference>
<protein>
    <recommendedName>
        <fullName evidence="6">Methyltransferase domain-containing protein</fullName>
    </recommendedName>
</protein>
<dbReference type="EMBL" id="JALJOU010000030">
    <property type="protein sequence ID" value="KAK9835052.1"/>
    <property type="molecule type" value="Genomic_DNA"/>
</dbReference>
<proteinExistence type="inferred from homology"/>
<dbReference type="CDD" id="cd02440">
    <property type="entry name" value="AdoMet_MTases"/>
    <property type="match status" value="1"/>
</dbReference>
<dbReference type="InterPro" id="IPR014710">
    <property type="entry name" value="RmlC-like_jellyroll"/>
</dbReference>
<dbReference type="PANTHER" id="PTHR12461">
    <property type="entry name" value="HYPOXIA-INDUCIBLE FACTOR 1 ALPHA INHIBITOR-RELATED"/>
    <property type="match status" value="1"/>
</dbReference>
<evidence type="ECO:0000259" key="2">
    <source>
        <dbReference type="Pfam" id="PF13621"/>
    </source>
</evidence>
<evidence type="ECO:0008006" key="6">
    <source>
        <dbReference type="Google" id="ProtNLM"/>
    </source>
</evidence>
<accession>A0AAW1RP53</accession>
<dbReference type="Gene3D" id="3.40.50.150">
    <property type="entry name" value="Vaccinia Virus protein VP39"/>
    <property type="match status" value="1"/>
</dbReference>
<organism evidence="4 5">
    <name type="scientific">Elliptochloris bilobata</name>
    <dbReference type="NCBI Taxonomy" id="381761"/>
    <lineage>
        <taxon>Eukaryota</taxon>
        <taxon>Viridiplantae</taxon>
        <taxon>Chlorophyta</taxon>
        <taxon>core chlorophytes</taxon>
        <taxon>Trebouxiophyceae</taxon>
        <taxon>Trebouxiophyceae incertae sedis</taxon>
        <taxon>Elliptochloris clade</taxon>
        <taxon>Elliptochloris</taxon>
    </lineage>
</organism>
<evidence type="ECO:0000259" key="3">
    <source>
        <dbReference type="Pfam" id="PF13649"/>
    </source>
</evidence>
<comment type="caution">
    <text evidence="4">The sequence shown here is derived from an EMBL/GenBank/DDBJ whole genome shotgun (WGS) entry which is preliminary data.</text>
</comment>
<gene>
    <name evidence="4" type="ORF">WJX81_007416</name>
</gene>
<dbReference type="Proteomes" id="UP001445335">
    <property type="component" value="Unassembled WGS sequence"/>
</dbReference>
<keyword evidence="5" id="KW-1185">Reference proteome</keyword>
<dbReference type="InterPro" id="IPR029063">
    <property type="entry name" value="SAM-dependent_MTases_sf"/>
</dbReference>
<evidence type="ECO:0000313" key="5">
    <source>
        <dbReference type="Proteomes" id="UP001445335"/>
    </source>
</evidence>
<evidence type="ECO:0000313" key="4">
    <source>
        <dbReference type="EMBL" id="KAK9835052.1"/>
    </source>
</evidence>
<dbReference type="Gene3D" id="2.60.120.10">
    <property type="entry name" value="Jelly Rolls"/>
    <property type="match status" value="1"/>
</dbReference>
<reference evidence="4 5" key="1">
    <citation type="journal article" date="2024" name="Nat. Commun.">
        <title>Phylogenomics reveals the evolutionary origins of lichenization in chlorophyte algae.</title>
        <authorList>
            <person name="Puginier C."/>
            <person name="Libourel C."/>
            <person name="Otte J."/>
            <person name="Skaloud P."/>
            <person name="Haon M."/>
            <person name="Grisel S."/>
            <person name="Petersen M."/>
            <person name="Berrin J.G."/>
            <person name="Delaux P.M."/>
            <person name="Dal Grande F."/>
            <person name="Keller J."/>
        </authorList>
    </citation>
    <scope>NUCLEOTIDE SEQUENCE [LARGE SCALE GENOMIC DNA]</scope>
    <source>
        <strain evidence="4 5">SAG 245.80</strain>
    </source>
</reference>
<dbReference type="PANTHER" id="PTHR12461:SF105">
    <property type="entry name" value="HYPOXIA-INDUCIBLE FACTOR 1-ALPHA INHIBITOR"/>
    <property type="match status" value="1"/>
</dbReference>
<dbReference type="AlphaFoldDB" id="A0AAW1RP53"/>
<dbReference type="InterPro" id="IPR041667">
    <property type="entry name" value="Cupin_8"/>
</dbReference>
<dbReference type="Pfam" id="PF13621">
    <property type="entry name" value="Cupin_8"/>
    <property type="match status" value="1"/>
</dbReference>
<evidence type="ECO:0000256" key="1">
    <source>
        <dbReference type="ARBA" id="ARBA00006801"/>
    </source>
</evidence>
<comment type="similarity">
    <text evidence="1">Belongs to the JARID1 histone demethylase family.</text>
</comment>
<sequence length="343" mass="36456">MTVAAELCHEEGLSKACSLSEHAVSGVLPAVLTPIAGPVRTLDWASSAGQAQALLRDHAVGGACEPLLIKGAAAHWASLHKWSLDWLAQAHGSERVAAGCALPPLVYAGREFCYMQTPLWPALLQDVDLAGPPFCTVTRPGMVGAGEAGAEGLVVSQAARLWLSCAGAVSPLHYDAATSFLTQVRGRKRLLLWEPGALGALKPYPALHILRRRARLAATALFTTPSLQHPRRRMHIVRAGAPSTKVRTEMPQMPQSDEEVSDEWLINLYKGDKIVPWDIGREQPLVAEAVEQGLFVSPVLDVGCGQGTHTIFLGSKGLEATGVDLSPDAIAEAESRLAAAACR</sequence>
<dbReference type="Pfam" id="PF13649">
    <property type="entry name" value="Methyltransf_25"/>
    <property type="match status" value="1"/>
</dbReference>
<feature type="domain" description="Cupin-like" evidence="2">
    <location>
        <begin position="157"/>
        <end position="205"/>
    </location>
</feature>